<dbReference type="NCBIfam" id="TIGR03696">
    <property type="entry name" value="Rhs_assc_core"/>
    <property type="match status" value="1"/>
</dbReference>
<keyword evidence="3" id="KW-1133">Transmembrane helix</keyword>
<keyword evidence="3" id="KW-0812">Transmembrane</keyword>
<protein>
    <submittedName>
        <fullName evidence="5">RHS repeat-associated core domain-containing protein</fullName>
    </submittedName>
</protein>
<evidence type="ECO:0000256" key="1">
    <source>
        <dbReference type="ARBA" id="ARBA00022737"/>
    </source>
</evidence>
<feature type="compositionally biased region" description="Polar residues" evidence="2">
    <location>
        <begin position="290"/>
        <end position="309"/>
    </location>
</feature>
<feature type="transmembrane region" description="Helical" evidence="3">
    <location>
        <begin position="1144"/>
        <end position="1163"/>
    </location>
</feature>
<organism evidence="5 6">
    <name type="scientific">Candidatus Pseudomonas phytovorans</name>
    <dbReference type="NCBI Taxonomy" id="3121377"/>
    <lineage>
        <taxon>Bacteria</taxon>
        <taxon>Pseudomonadati</taxon>
        <taxon>Pseudomonadota</taxon>
        <taxon>Gammaproteobacteria</taxon>
        <taxon>Pseudomonadales</taxon>
        <taxon>Pseudomonadaceae</taxon>
        <taxon>Pseudomonas</taxon>
    </lineage>
</organism>
<feature type="transmembrane region" description="Helical" evidence="3">
    <location>
        <begin position="1118"/>
        <end position="1137"/>
    </location>
</feature>
<sequence>MNATTQKTSAVTDYVKCTLETTVFEYDQHTGAVLKTVTDDGQTTHFCYYPAKVGDSNAPDISKLVNGLKLEKNEAAFPSKLLVCPQVPDPTSPPLMGQCSYLKFPDGSLSDVSVTLFGYGHARKGSKGVLIPDTVITMEGVSVDTTQTCWAITKARGRVGLLVDLQQVTHAESNGKTTTTSTRWYKDNDARQTRALTETVNVDATEGTLRAKSESPLKVGELNLTAVVSHKIRSGRSDRMLREAQQDESGIPTSMVFHTYDACDRPLASTTYAWDPAGFEKGRSNGFSSSGKTHTWSGQGNGTWVTTSGPDGRLGRTLLDGFQRPVRRELQSRPDNEGNSHFVTLEEITYDSLGNVRQQCTYDYLPGGLCVRNEGVSLSTNLRDWFWEVIEEHPGNKADGTQTRRMRSLTGSSVHGLMRGMEEIQTNHRSGSVTLSRSFMRPTPDGKKLEDFGLLTEQLTNARGQHVKTTETIGSITREWKTEYDELGRRTQIIAPDDTVIKWTYQGLSHVPIKVCMLPTSGTELQLGEQTLYGDGNRGDDMATRTVGKPGSKQITTFNANGVQRPDGTLVFSERSADGGVTSWYAQGKQPSAQKKLLSSFSYNAVTQAMHAEKPADGLINPDIISCTSWSPLLLGQTWNRRTVRRVQQLESCTRSMRSHVESACLASGVVSRSWQDAQKRRSRARRGQLDYQYSYTAHGAPEKTIIHDRRSGRTLSVSYSYDYFEREIQRAYCLDGEEKSRYELSWSVIGQLQRKTWYRNGSAEATRTETFNYDEKRNELEHWTVTASKGFEIQDTHARSLKDQAYTYDALGNITSCISTFADGDSEMRVYAYEDALQPTQRTSVSVTPTPKGGKAGETTTLTLASNSNGSITTDEQRRVFAYTAEGQLLSVSENAQSTPLVSYEYDEYGRLASQWDEQKKQRYVFQYTGDRLCGEVCLDGNGDLLRRRILDEEAGLVVLRYDHRDDNEVAYTHFNLPDPLNAGAEEYSVDKTGKWSSVSVGFTPWGEAPLEQLGKLSSGLGYNGQRVDPVTGSYHLGNGYRVYDPRHQAFFQSDTLSPFGEGGLNDRAYCAGRDPVNWHDPSGHIMISRRAESTQLASLDDMIRDTKPPYHEPAAWWEWVLAAGFLVLAVVGSVLTGGLLGVVLFAFAAAAFSLSVADMSLRQSNPALSRKLGWASAVVGLFDASGKSLGKLGSLLLKGVRRGIQGLHALRQSVKLTRLKGLFKFSRAYKYQIGKVARKTTSAISHLDNGVSAGSMRTVTLGGHIESPHSVMLSNNPEHTAKIWVAHDDYNVKAALKQNVLLMQESSDNVSKTIKQCEGLIATTGKTAPQAATTELQNALENLKVTQKKLIDTQVKTLDSSASLVDADSLFRQADEAKILFKPTQERWSLLKRVVLTGSNFSNDDQIINLKKFFKEYTVQPVNIALLDRPFFKGKAIAAVVADADKIISSKSKSLNTSVRSANKELMNAQHQVRPLMNDLIALKHELDADIRVLYRQLTSINHTLKGTPAYTDALARFNQLTHSIAACRFEVSEPLYRLKLMFHGAAPHSANNPGPGALAIIQTAPPMPGTSVPLKSYWNAQTTVDHLRRLKDPLGNPVIDFHSVDVVQLNMCHGGAGGDQSFAAEFARILGKPVKANTYVQTVNYSVDGIEELARADYYLSNNSMVGLSEKYTAAFNTASYYRSSKLPPNPKLHDVTYDAHWYFPPGTRGPKTHRELKQLMGS</sequence>
<dbReference type="InterPro" id="IPR056823">
    <property type="entry name" value="TEN-like_YD-shell"/>
</dbReference>
<keyword evidence="3" id="KW-0472">Membrane</keyword>
<dbReference type="InterPro" id="IPR022385">
    <property type="entry name" value="Rhs_assc_core"/>
</dbReference>
<evidence type="ECO:0000256" key="2">
    <source>
        <dbReference type="SAM" id="MobiDB-lite"/>
    </source>
</evidence>
<feature type="domain" description="Teneurin-like YD-shell" evidence="4">
    <location>
        <begin position="705"/>
        <end position="1056"/>
    </location>
</feature>
<evidence type="ECO:0000313" key="6">
    <source>
        <dbReference type="Proteomes" id="UP001216329"/>
    </source>
</evidence>
<evidence type="ECO:0000259" key="4">
    <source>
        <dbReference type="Pfam" id="PF25023"/>
    </source>
</evidence>
<dbReference type="Pfam" id="PF25023">
    <property type="entry name" value="TEN_YD-shell"/>
    <property type="match status" value="1"/>
</dbReference>
<dbReference type="Proteomes" id="UP001216329">
    <property type="component" value="Chromosome"/>
</dbReference>
<proteinExistence type="predicted"/>
<reference evidence="5" key="1">
    <citation type="submission" date="2023-03" db="EMBL/GenBank/DDBJ databases">
        <title>Andean soil-derived lignocellulolytic bacterial consortium as a source of novel taxa and putative plastic-active enzymes.</title>
        <authorList>
            <person name="Diaz-Garcia L."/>
            <person name="Chuvochina M."/>
            <person name="Feuerriegel G."/>
            <person name="Bunk B."/>
            <person name="Sproer C."/>
            <person name="Streit W.R."/>
            <person name="Rodriguez L.M."/>
            <person name="Overmann J."/>
            <person name="Jimenez D.J."/>
        </authorList>
    </citation>
    <scope>NUCLEOTIDE SEQUENCE</scope>
    <source>
        <strain evidence="5">MAG 876</strain>
    </source>
</reference>
<gene>
    <name evidence="5" type="ORF">P0Y58_14385</name>
</gene>
<dbReference type="Gene3D" id="2.180.10.10">
    <property type="entry name" value="RHS repeat-associated core"/>
    <property type="match status" value="1"/>
</dbReference>
<evidence type="ECO:0000256" key="3">
    <source>
        <dbReference type="SAM" id="Phobius"/>
    </source>
</evidence>
<keyword evidence="1" id="KW-0677">Repeat</keyword>
<feature type="region of interest" description="Disordered" evidence="2">
    <location>
        <begin position="290"/>
        <end position="310"/>
    </location>
</feature>
<dbReference type="EMBL" id="CP119325">
    <property type="protein sequence ID" value="WEK28098.1"/>
    <property type="molecule type" value="Genomic_DNA"/>
</dbReference>
<accession>A0AAJ6B8Y7</accession>
<evidence type="ECO:0000313" key="5">
    <source>
        <dbReference type="EMBL" id="WEK28098.1"/>
    </source>
</evidence>
<name>A0AAJ6B8Y7_9PSED</name>